<dbReference type="SUPFAM" id="SSF54909">
    <property type="entry name" value="Dimeric alpha+beta barrel"/>
    <property type="match status" value="1"/>
</dbReference>
<evidence type="ECO:0000313" key="3">
    <source>
        <dbReference type="EMBL" id="NOU73696.1"/>
    </source>
</evidence>
<sequence>MRFILIFKATRYSEAGVKFSREHNDAMVAYKKSLARAGALLAAEELQPSSSGIRILYPLHGGEPEVKAGPFPVNQELIAGYTLIDVNSEDEAADWALRMPYPRGCGAFEIEMRELKENTDSTRDPRILAMKADLEDQINMLKRI</sequence>
<evidence type="ECO:0000259" key="2">
    <source>
        <dbReference type="Pfam" id="PF03795"/>
    </source>
</evidence>
<evidence type="ECO:0000256" key="1">
    <source>
        <dbReference type="ARBA" id="ARBA00007689"/>
    </source>
</evidence>
<feature type="domain" description="YCII-related" evidence="2">
    <location>
        <begin position="1"/>
        <end position="109"/>
    </location>
</feature>
<dbReference type="PANTHER" id="PTHR35174">
    <property type="entry name" value="BLL7171 PROTEIN-RELATED"/>
    <property type="match status" value="1"/>
</dbReference>
<dbReference type="PANTHER" id="PTHR35174:SF4">
    <property type="entry name" value="BLL7163 PROTEIN"/>
    <property type="match status" value="1"/>
</dbReference>
<accession>A0ABX1Y0Q4</accession>
<dbReference type="EMBL" id="WHOA01000132">
    <property type="protein sequence ID" value="NOU73696.1"/>
    <property type="molecule type" value="Genomic_DNA"/>
</dbReference>
<dbReference type="Proteomes" id="UP000616779">
    <property type="component" value="Unassembled WGS sequence"/>
</dbReference>
<organism evidence="3 4">
    <name type="scientific">Paenibacillus phytorum</name>
    <dbReference type="NCBI Taxonomy" id="2654977"/>
    <lineage>
        <taxon>Bacteria</taxon>
        <taxon>Bacillati</taxon>
        <taxon>Bacillota</taxon>
        <taxon>Bacilli</taxon>
        <taxon>Bacillales</taxon>
        <taxon>Paenibacillaceae</taxon>
        <taxon>Paenibacillus</taxon>
    </lineage>
</organism>
<dbReference type="InterPro" id="IPR011008">
    <property type="entry name" value="Dimeric_a/b-barrel"/>
</dbReference>
<dbReference type="Gene3D" id="3.30.70.1060">
    <property type="entry name" value="Dimeric alpha+beta barrel"/>
    <property type="match status" value="1"/>
</dbReference>
<dbReference type="Pfam" id="PF03795">
    <property type="entry name" value="YCII"/>
    <property type="match status" value="1"/>
</dbReference>
<gene>
    <name evidence="3" type="ORF">GC098_20110</name>
</gene>
<keyword evidence="4" id="KW-1185">Reference proteome</keyword>
<protein>
    <submittedName>
        <fullName evidence="3">YciI family protein</fullName>
    </submittedName>
</protein>
<comment type="similarity">
    <text evidence="1">Belongs to the YciI family.</text>
</comment>
<reference evidence="3 4" key="1">
    <citation type="submission" date="2019-10" db="EMBL/GenBank/DDBJ databases">
        <title>Description of Paenibacillus terrestris sp. nov.</title>
        <authorList>
            <person name="Carlier A."/>
            <person name="Qi S."/>
        </authorList>
    </citation>
    <scope>NUCLEOTIDE SEQUENCE [LARGE SCALE GENOMIC DNA]</scope>
    <source>
        <strain evidence="3 4">LMG 31458</strain>
    </source>
</reference>
<comment type="caution">
    <text evidence="3">The sequence shown here is derived from an EMBL/GenBank/DDBJ whole genome shotgun (WGS) entry which is preliminary data.</text>
</comment>
<evidence type="ECO:0000313" key="4">
    <source>
        <dbReference type="Proteomes" id="UP000616779"/>
    </source>
</evidence>
<dbReference type="InterPro" id="IPR005545">
    <property type="entry name" value="YCII"/>
</dbReference>
<dbReference type="RefSeq" id="WP_171645108.1">
    <property type="nucleotide sequence ID" value="NZ_WHOA01000132.1"/>
</dbReference>
<proteinExistence type="inferred from homology"/>
<name>A0ABX1Y0Q4_9BACL</name>